<sequence>MQNLKDISNPTTALDMALKLTAKAFQLNNSTSTNNNQRRNLVGQNAVQNQGIQNIGNQNGLSVISGIANQQGMEITKRGTVEQHSATVKETRAYHESLFHNLAADVEKVNSVNHKIKETNADLTTELARYKNKKSVLKLVKKLSKEKSTVSSLQEEKKKLKSDFKIRKDELLDKQIQLENKDKN</sequence>
<organism evidence="2 3">
    <name type="scientific">Tanacetum coccineum</name>
    <dbReference type="NCBI Taxonomy" id="301880"/>
    <lineage>
        <taxon>Eukaryota</taxon>
        <taxon>Viridiplantae</taxon>
        <taxon>Streptophyta</taxon>
        <taxon>Embryophyta</taxon>
        <taxon>Tracheophyta</taxon>
        <taxon>Spermatophyta</taxon>
        <taxon>Magnoliopsida</taxon>
        <taxon>eudicotyledons</taxon>
        <taxon>Gunneridae</taxon>
        <taxon>Pentapetalae</taxon>
        <taxon>asterids</taxon>
        <taxon>campanulids</taxon>
        <taxon>Asterales</taxon>
        <taxon>Asteraceae</taxon>
        <taxon>Asteroideae</taxon>
        <taxon>Anthemideae</taxon>
        <taxon>Anthemidinae</taxon>
        <taxon>Tanacetum</taxon>
    </lineage>
</organism>
<evidence type="ECO:0000256" key="1">
    <source>
        <dbReference type="SAM" id="Coils"/>
    </source>
</evidence>
<comment type="caution">
    <text evidence="2">The sequence shown here is derived from an EMBL/GenBank/DDBJ whole genome shotgun (WGS) entry which is preliminary data.</text>
</comment>
<name>A0ABQ5BD16_9ASTR</name>
<protein>
    <submittedName>
        <fullName evidence="2">Uncharacterized protein</fullName>
    </submittedName>
</protein>
<evidence type="ECO:0000313" key="2">
    <source>
        <dbReference type="EMBL" id="GJT12740.1"/>
    </source>
</evidence>
<evidence type="ECO:0000313" key="3">
    <source>
        <dbReference type="Proteomes" id="UP001151760"/>
    </source>
</evidence>
<dbReference type="Proteomes" id="UP001151760">
    <property type="component" value="Unassembled WGS sequence"/>
</dbReference>
<keyword evidence="1" id="KW-0175">Coiled coil</keyword>
<dbReference type="EMBL" id="BQNB010013173">
    <property type="protein sequence ID" value="GJT12740.1"/>
    <property type="molecule type" value="Genomic_DNA"/>
</dbReference>
<gene>
    <name evidence="2" type="ORF">Tco_0859782</name>
</gene>
<keyword evidence="3" id="KW-1185">Reference proteome</keyword>
<feature type="coiled-coil region" evidence="1">
    <location>
        <begin position="113"/>
        <end position="163"/>
    </location>
</feature>
<reference evidence="2" key="1">
    <citation type="journal article" date="2022" name="Int. J. Mol. Sci.">
        <title>Draft Genome of Tanacetum Coccineum: Genomic Comparison of Closely Related Tanacetum-Family Plants.</title>
        <authorList>
            <person name="Yamashiro T."/>
            <person name="Shiraishi A."/>
            <person name="Nakayama K."/>
            <person name="Satake H."/>
        </authorList>
    </citation>
    <scope>NUCLEOTIDE SEQUENCE</scope>
</reference>
<proteinExistence type="predicted"/>
<reference evidence="2" key="2">
    <citation type="submission" date="2022-01" db="EMBL/GenBank/DDBJ databases">
        <authorList>
            <person name="Yamashiro T."/>
            <person name="Shiraishi A."/>
            <person name="Satake H."/>
            <person name="Nakayama K."/>
        </authorList>
    </citation>
    <scope>NUCLEOTIDE SEQUENCE</scope>
</reference>
<accession>A0ABQ5BD16</accession>